<feature type="compositionally biased region" description="Low complexity" evidence="1">
    <location>
        <begin position="204"/>
        <end position="224"/>
    </location>
</feature>
<dbReference type="EMBL" id="CP053661">
    <property type="protein sequence ID" value="QKD83113.1"/>
    <property type="molecule type" value="Genomic_DNA"/>
</dbReference>
<dbReference type="KEGG" id="theu:HPC62_13750"/>
<dbReference type="AlphaFoldDB" id="A0A6M8BJ52"/>
<proteinExistence type="predicted"/>
<dbReference type="RefSeq" id="WP_172356546.1">
    <property type="nucleotide sequence ID" value="NZ_CP053661.1"/>
</dbReference>
<reference evidence="3 4" key="1">
    <citation type="submission" date="2020-05" db="EMBL/GenBank/DDBJ databases">
        <title>Complete genome sequence of of a novel Thermoleptolyngbya strain isolated from hot springs of Ganzi, Sichuan China.</title>
        <authorList>
            <person name="Tang J."/>
            <person name="Daroch M."/>
            <person name="Li L."/>
            <person name="Waleron K."/>
            <person name="Waleron M."/>
            <person name="Waleron M."/>
        </authorList>
    </citation>
    <scope>NUCLEOTIDE SEQUENCE [LARGE SCALE GENOMIC DNA]</scope>
    <source>
        <strain evidence="3 4">PKUAC-SCTA183</strain>
    </source>
</reference>
<evidence type="ECO:0000256" key="1">
    <source>
        <dbReference type="SAM" id="MobiDB-lite"/>
    </source>
</evidence>
<evidence type="ECO:0000313" key="4">
    <source>
        <dbReference type="Proteomes" id="UP000505210"/>
    </source>
</evidence>
<protein>
    <submittedName>
        <fullName evidence="3">GTP-binding protein</fullName>
    </submittedName>
</protein>
<evidence type="ECO:0000259" key="2">
    <source>
        <dbReference type="Pfam" id="PF07683"/>
    </source>
</evidence>
<dbReference type="InterPro" id="IPR011629">
    <property type="entry name" value="CobW-like_C"/>
</dbReference>
<dbReference type="Proteomes" id="UP000505210">
    <property type="component" value="Chromosome"/>
</dbReference>
<keyword evidence="4" id="KW-1185">Reference proteome</keyword>
<name>A0A6M8BJ52_9CYAN</name>
<organism evidence="3 4">
    <name type="scientific">Thermoleptolyngbya sichuanensis A183</name>
    <dbReference type="NCBI Taxonomy" id="2737172"/>
    <lineage>
        <taxon>Bacteria</taxon>
        <taxon>Bacillati</taxon>
        <taxon>Cyanobacteriota</taxon>
        <taxon>Cyanophyceae</taxon>
        <taxon>Oculatellales</taxon>
        <taxon>Oculatellaceae</taxon>
        <taxon>Thermoleptolyngbya</taxon>
        <taxon>Thermoleptolyngbya sichuanensis</taxon>
    </lineage>
</organism>
<accession>A0A6M8BJ52</accession>
<feature type="domain" description="CobW C-terminal" evidence="2">
    <location>
        <begin position="150"/>
        <end position="267"/>
    </location>
</feature>
<evidence type="ECO:0000313" key="3">
    <source>
        <dbReference type="EMBL" id="QKD83113.1"/>
    </source>
</evidence>
<sequence>MRSPLLTLVAGPPGIGKTTWIRQQIAAAGQPAGYLNLGAGAVPLDGTYLAAELPNLFLWEEADLLDWELDERSCPLFVELGFQIDPSTLSLPRVAACRRVAVLPPAATQTEWHDWAEEVVVGGMGVSLLAMVSSEAQVLDLWRSPLTGQVFDPASLDTVWFELTHGAYGKVLRAKGLFDVADGRAFYFNFVNAFVNATAAPTATSSPSPSLSSDLSATDLSAAPPTTDYTELDLPRWLEGRPTRLSGVEVLGIGLDQRAIAQTLKDCCLDDEAIAYYQQQLKASLG</sequence>
<gene>
    <name evidence="3" type="ORF">HPC62_13750</name>
</gene>
<dbReference type="Pfam" id="PF07683">
    <property type="entry name" value="CobW_C"/>
    <property type="match status" value="1"/>
</dbReference>
<dbReference type="SUPFAM" id="SSF52540">
    <property type="entry name" value="P-loop containing nucleoside triphosphate hydrolases"/>
    <property type="match status" value="1"/>
</dbReference>
<feature type="region of interest" description="Disordered" evidence="1">
    <location>
        <begin position="204"/>
        <end position="227"/>
    </location>
</feature>
<dbReference type="InterPro" id="IPR027417">
    <property type="entry name" value="P-loop_NTPase"/>
</dbReference>